<dbReference type="GO" id="GO:0043093">
    <property type="term" value="P:FtsZ-dependent cytokinesis"/>
    <property type="evidence" value="ECO:0007669"/>
    <property type="project" value="UniProtKB-UniRule"/>
</dbReference>
<dbReference type="InterPro" id="IPR020805">
    <property type="entry name" value="Cell_div_FtsZ_CS"/>
</dbReference>
<evidence type="ECO:0000259" key="12">
    <source>
        <dbReference type="SMART" id="SM00865"/>
    </source>
</evidence>
<feature type="binding site" evidence="8">
    <location>
        <begin position="115"/>
        <end position="117"/>
    </location>
    <ligand>
        <name>GTP</name>
        <dbReference type="ChEBI" id="CHEBI:37565"/>
    </ligand>
</feature>
<dbReference type="Pfam" id="PF00091">
    <property type="entry name" value="Tubulin"/>
    <property type="match status" value="1"/>
</dbReference>
<evidence type="ECO:0000256" key="6">
    <source>
        <dbReference type="ARBA" id="ARBA00023210"/>
    </source>
</evidence>
<evidence type="ECO:0000259" key="11">
    <source>
        <dbReference type="SMART" id="SM00864"/>
    </source>
</evidence>
<sequence length="401" mass="42807">MPNQEGVMFQFEAELDQAAKIKVIGVGGGGGNAVNTMIRNNVEGVEFLTANTDAQALRRSDASMKVQLGGHLTKGLGAGANPEIGRQAAEEDKQRLVEMFEGADMIFVAAGMGGGTGTGAAPIIAAAAKEAGALTVGVVTKPFTREGRQRMKRAEAGIAELREVVDSLVVVPNDRLLGLAGKHMSILDAFKPADDVLRQAVQGISDLITTEGLINVDFADVRTVMSNHGMAMMGIGVAEGERRAAEAAHNAISSPLLEEVDISGAMGVLVNISGSSSMTMEEFEEASTIIHEKVHEDANIIVGLVIDESLGDKIKITAIATGFGEAFEEKPNIVDAVDQRSQTLSQISTKIEDLDVPTHIRNQQPISSMNRRNRDLSSTTRDLFVDDEQFDIPTFLRRRVD</sequence>
<dbReference type="GO" id="GO:0003924">
    <property type="term" value="F:GTPase activity"/>
    <property type="evidence" value="ECO:0007669"/>
    <property type="project" value="UniProtKB-UniRule"/>
</dbReference>
<dbReference type="PANTHER" id="PTHR30314:SF3">
    <property type="entry name" value="MITOCHONDRIAL DIVISION PROTEIN FSZA"/>
    <property type="match status" value="1"/>
</dbReference>
<dbReference type="SUPFAM" id="SSF55307">
    <property type="entry name" value="Tubulin C-terminal domain-like"/>
    <property type="match status" value="1"/>
</dbReference>
<dbReference type="EMBL" id="FNQN01000004">
    <property type="protein sequence ID" value="SEA22642.1"/>
    <property type="molecule type" value="Genomic_DNA"/>
</dbReference>
<dbReference type="SUPFAM" id="SSF52490">
    <property type="entry name" value="Tubulin nucleotide-binding domain-like"/>
    <property type="match status" value="1"/>
</dbReference>
<dbReference type="GO" id="GO:0032153">
    <property type="term" value="C:cell division site"/>
    <property type="evidence" value="ECO:0007669"/>
    <property type="project" value="UniProtKB-UniRule"/>
</dbReference>
<protein>
    <recommendedName>
        <fullName evidence="8 9">Cell division protein FtsZ</fullName>
    </recommendedName>
</protein>
<organism evidence="13 14">
    <name type="scientific">Desulfuromusa kysingii</name>
    <dbReference type="NCBI Taxonomy" id="37625"/>
    <lineage>
        <taxon>Bacteria</taxon>
        <taxon>Pseudomonadati</taxon>
        <taxon>Thermodesulfobacteriota</taxon>
        <taxon>Desulfuromonadia</taxon>
        <taxon>Desulfuromonadales</taxon>
        <taxon>Geopsychrobacteraceae</taxon>
        <taxon>Desulfuromusa</taxon>
    </lineage>
</organism>
<dbReference type="CDD" id="cd02201">
    <property type="entry name" value="FtsZ_type1"/>
    <property type="match status" value="1"/>
</dbReference>
<dbReference type="GO" id="GO:0005737">
    <property type="term" value="C:cytoplasm"/>
    <property type="evidence" value="ECO:0007669"/>
    <property type="project" value="UniProtKB-SubCell"/>
</dbReference>
<gene>
    <name evidence="8" type="primary">ftsZ</name>
    <name evidence="13" type="ORF">SAMN05660420_01513</name>
</gene>
<dbReference type="PROSITE" id="PS01134">
    <property type="entry name" value="FTSZ_1"/>
    <property type="match status" value="1"/>
</dbReference>
<keyword evidence="5 8" id="KW-0342">GTP-binding</keyword>
<evidence type="ECO:0000256" key="1">
    <source>
        <dbReference type="ARBA" id="ARBA00009690"/>
    </source>
</evidence>
<dbReference type="PANTHER" id="PTHR30314">
    <property type="entry name" value="CELL DIVISION PROTEIN FTSZ-RELATED"/>
    <property type="match status" value="1"/>
</dbReference>
<keyword evidence="2 8" id="KW-0963">Cytoplasm</keyword>
<dbReference type="SMART" id="SM00864">
    <property type="entry name" value="Tubulin"/>
    <property type="match status" value="1"/>
</dbReference>
<evidence type="ECO:0000256" key="5">
    <source>
        <dbReference type="ARBA" id="ARBA00023134"/>
    </source>
</evidence>
<dbReference type="InterPro" id="IPR018316">
    <property type="entry name" value="Tubulin/FtsZ_2-layer-sand-dom"/>
</dbReference>
<accession>A0A1H3ZH25</accession>
<dbReference type="GO" id="GO:0005525">
    <property type="term" value="F:GTP binding"/>
    <property type="evidence" value="ECO:0007669"/>
    <property type="project" value="UniProtKB-UniRule"/>
</dbReference>
<dbReference type="AlphaFoldDB" id="A0A1H3ZH25"/>
<evidence type="ECO:0000256" key="7">
    <source>
        <dbReference type="ARBA" id="ARBA00023306"/>
    </source>
</evidence>
<keyword evidence="4 8" id="KW-0547">Nucleotide-binding</keyword>
<dbReference type="Pfam" id="PF12327">
    <property type="entry name" value="FtsZ_C"/>
    <property type="match status" value="1"/>
</dbReference>
<evidence type="ECO:0000313" key="13">
    <source>
        <dbReference type="EMBL" id="SEA22642.1"/>
    </source>
</evidence>
<dbReference type="InterPro" id="IPR003008">
    <property type="entry name" value="Tubulin_FtsZ_GTPase"/>
</dbReference>
<evidence type="ECO:0000256" key="9">
    <source>
        <dbReference type="NCBIfam" id="TIGR00065"/>
    </source>
</evidence>
<dbReference type="InterPro" id="IPR008280">
    <property type="entry name" value="Tub_FtsZ_C"/>
</dbReference>
<proteinExistence type="inferred from homology"/>
<keyword evidence="7 8" id="KW-0131">Cell cycle</keyword>
<dbReference type="NCBIfam" id="TIGR00065">
    <property type="entry name" value="ftsZ"/>
    <property type="match status" value="1"/>
</dbReference>
<dbReference type="InterPro" id="IPR000158">
    <property type="entry name" value="Cell_div_FtsZ"/>
</dbReference>
<keyword evidence="3 8" id="KW-0132">Cell division</keyword>
<comment type="subcellular location">
    <subcellularLocation>
        <location evidence="8">Cytoplasm</location>
    </subcellularLocation>
    <text evidence="8">Assembles at midcell at the inner surface of the cytoplasmic membrane.</text>
</comment>
<evidence type="ECO:0000256" key="2">
    <source>
        <dbReference type="ARBA" id="ARBA00022490"/>
    </source>
</evidence>
<dbReference type="PROSITE" id="PS01135">
    <property type="entry name" value="FTSZ_2"/>
    <property type="match status" value="1"/>
</dbReference>
<dbReference type="STRING" id="37625.SAMN05660420_01513"/>
<keyword evidence="14" id="KW-1185">Reference proteome</keyword>
<comment type="similarity">
    <text evidence="1 8 10">Belongs to the FtsZ family.</text>
</comment>
<dbReference type="InterPro" id="IPR037103">
    <property type="entry name" value="Tubulin/FtsZ-like_C"/>
</dbReference>
<dbReference type="Gene3D" id="3.40.50.1440">
    <property type="entry name" value="Tubulin/FtsZ, GTPase domain"/>
    <property type="match status" value="1"/>
</dbReference>
<dbReference type="GO" id="GO:0051258">
    <property type="term" value="P:protein polymerization"/>
    <property type="evidence" value="ECO:0007669"/>
    <property type="project" value="UniProtKB-UniRule"/>
</dbReference>
<feature type="domain" description="Tubulin/FtsZ GTPase" evidence="11">
    <location>
        <begin position="20"/>
        <end position="212"/>
    </location>
</feature>
<dbReference type="InterPro" id="IPR045061">
    <property type="entry name" value="FtsZ/CetZ"/>
</dbReference>
<evidence type="ECO:0000313" key="14">
    <source>
        <dbReference type="Proteomes" id="UP000199409"/>
    </source>
</evidence>
<dbReference type="PRINTS" id="PR00423">
    <property type="entry name" value="CELLDVISFTSZ"/>
</dbReference>
<feature type="binding site" evidence="8">
    <location>
        <begin position="28"/>
        <end position="32"/>
    </location>
    <ligand>
        <name>GTP</name>
        <dbReference type="ChEBI" id="CHEBI:37565"/>
    </ligand>
</feature>
<dbReference type="SMART" id="SM00865">
    <property type="entry name" value="Tubulin_C"/>
    <property type="match status" value="1"/>
</dbReference>
<feature type="binding site" evidence="8">
    <location>
        <position position="150"/>
    </location>
    <ligand>
        <name>GTP</name>
        <dbReference type="ChEBI" id="CHEBI:37565"/>
    </ligand>
</feature>
<evidence type="ECO:0000256" key="8">
    <source>
        <dbReference type="HAMAP-Rule" id="MF_00909"/>
    </source>
</evidence>
<dbReference type="InterPro" id="IPR036525">
    <property type="entry name" value="Tubulin/FtsZ_GTPase_sf"/>
</dbReference>
<comment type="subunit">
    <text evidence="8">Homodimer. Polymerizes to form a dynamic ring structure in a strictly GTP-dependent manner. Interacts directly with several other division proteins.</text>
</comment>
<feature type="domain" description="Tubulin/FtsZ 2-layer sandwich" evidence="12">
    <location>
        <begin position="214"/>
        <end position="332"/>
    </location>
</feature>
<keyword evidence="6 8" id="KW-0717">Septation</keyword>
<name>A0A1H3ZH25_9BACT</name>
<dbReference type="HAMAP" id="MF_00909">
    <property type="entry name" value="FtsZ"/>
    <property type="match status" value="1"/>
</dbReference>
<evidence type="ECO:0000256" key="4">
    <source>
        <dbReference type="ARBA" id="ARBA00022741"/>
    </source>
</evidence>
<feature type="binding site" evidence="8">
    <location>
        <position position="194"/>
    </location>
    <ligand>
        <name>GTP</name>
        <dbReference type="ChEBI" id="CHEBI:37565"/>
    </ligand>
</feature>
<dbReference type="InterPro" id="IPR024757">
    <property type="entry name" value="FtsZ_C"/>
</dbReference>
<dbReference type="Gene3D" id="3.30.1330.20">
    <property type="entry name" value="Tubulin/FtsZ, C-terminal domain"/>
    <property type="match status" value="1"/>
</dbReference>
<dbReference type="GO" id="GO:0000917">
    <property type="term" value="P:division septum assembly"/>
    <property type="evidence" value="ECO:0007669"/>
    <property type="project" value="UniProtKB-KW"/>
</dbReference>
<dbReference type="FunFam" id="3.40.50.1440:FF:000023">
    <property type="entry name" value="Cell division protein FtsZ"/>
    <property type="match status" value="1"/>
</dbReference>
<reference evidence="13 14" key="1">
    <citation type="submission" date="2016-10" db="EMBL/GenBank/DDBJ databases">
        <authorList>
            <person name="de Groot N.N."/>
        </authorList>
    </citation>
    <scope>NUCLEOTIDE SEQUENCE [LARGE SCALE GENOMIC DNA]</scope>
    <source>
        <strain evidence="13 14">DSM 7343</strain>
    </source>
</reference>
<feature type="binding site" evidence="8">
    <location>
        <position position="146"/>
    </location>
    <ligand>
        <name>GTP</name>
        <dbReference type="ChEBI" id="CHEBI:37565"/>
    </ligand>
</feature>
<dbReference type="Proteomes" id="UP000199409">
    <property type="component" value="Unassembled WGS sequence"/>
</dbReference>
<evidence type="ECO:0000256" key="3">
    <source>
        <dbReference type="ARBA" id="ARBA00022618"/>
    </source>
</evidence>
<comment type="function">
    <text evidence="8 10">Essential cell division protein that forms a contractile ring structure (Z ring) at the future cell division site. The regulation of the ring assembly controls the timing and the location of cell division. One of the functions of the FtsZ ring is to recruit other cell division proteins to the septum to produce a new cell wall between the dividing cells. Binds GTP and shows GTPase activity.</text>
</comment>
<evidence type="ECO:0000256" key="10">
    <source>
        <dbReference type="RuleBase" id="RU000631"/>
    </source>
</evidence>